<comment type="caution">
    <text evidence="4">The sequence shown here is derived from an EMBL/GenBank/DDBJ whole genome shotgun (WGS) entry which is preliminary data.</text>
</comment>
<dbReference type="PANTHER" id="PTHR30035">
    <property type="entry name" value="LIPOPROTEIN VACJ-RELATED"/>
    <property type="match status" value="1"/>
</dbReference>
<evidence type="ECO:0000256" key="3">
    <source>
        <dbReference type="SAM" id="SignalP"/>
    </source>
</evidence>
<dbReference type="InterPro" id="IPR029058">
    <property type="entry name" value="AB_hydrolase_fold"/>
</dbReference>
<dbReference type="Gene3D" id="3.40.50.1820">
    <property type="entry name" value="alpha/beta hydrolase"/>
    <property type="match status" value="1"/>
</dbReference>
<dbReference type="GO" id="GO:0120010">
    <property type="term" value="P:intermembrane phospholipid transfer"/>
    <property type="evidence" value="ECO:0007669"/>
    <property type="project" value="TreeGrafter"/>
</dbReference>
<dbReference type="SUPFAM" id="SSF53474">
    <property type="entry name" value="alpha/beta-Hydrolases"/>
    <property type="match status" value="1"/>
</dbReference>
<dbReference type="Proteomes" id="UP000823928">
    <property type="component" value="Unassembled WGS sequence"/>
</dbReference>
<name>A0A9D1JPN3_9BACT</name>
<dbReference type="PANTHER" id="PTHR30035:SF3">
    <property type="entry name" value="INTERMEMBRANE PHOSPHOLIPID TRANSPORT SYSTEM LIPOPROTEIN MLAA"/>
    <property type="match status" value="1"/>
</dbReference>
<reference evidence="4" key="1">
    <citation type="submission" date="2020-10" db="EMBL/GenBank/DDBJ databases">
        <authorList>
            <person name="Gilroy R."/>
        </authorList>
    </citation>
    <scope>NUCLEOTIDE SEQUENCE</scope>
    <source>
        <strain evidence="4">6276</strain>
    </source>
</reference>
<evidence type="ECO:0000256" key="1">
    <source>
        <dbReference type="ARBA" id="ARBA00010634"/>
    </source>
</evidence>
<dbReference type="PRINTS" id="PR01805">
    <property type="entry name" value="VACJLIPOPROT"/>
</dbReference>
<reference evidence="4" key="2">
    <citation type="journal article" date="2021" name="PeerJ">
        <title>Extensive microbial diversity within the chicken gut microbiome revealed by metagenomics and culture.</title>
        <authorList>
            <person name="Gilroy R."/>
            <person name="Ravi A."/>
            <person name="Getino M."/>
            <person name="Pursley I."/>
            <person name="Horton D.L."/>
            <person name="Alikhan N.F."/>
            <person name="Baker D."/>
            <person name="Gharbi K."/>
            <person name="Hall N."/>
            <person name="Watson M."/>
            <person name="Adriaenssens E.M."/>
            <person name="Foster-Nyarko E."/>
            <person name="Jarju S."/>
            <person name="Secka A."/>
            <person name="Antonio M."/>
            <person name="Oren A."/>
            <person name="Chaudhuri R.R."/>
            <person name="La Ragione R."/>
            <person name="Hildebrand F."/>
            <person name="Pallen M.J."/>
        </authorList>
    </citation>
    <scope>NUCLEOTIDE SEQUENCE</scope>
    <source>
        <strain evidence="4">6276</strain>
    </source>
</reference>
<evidence type="ECO:0000313" key="4">
    <source>
        <dbReference type="EMBL" id="HIS37415.1"/>
    </source>
</evidence>
<proteinExistence type="inferred from homology"/>
<keyword evidence="2 3" id="KW-0732">Signal</keyword>
<keyword evidence="4" id="KW-0449">Lipoprotein</keyword>
<evidence type="ECO:0000313" key="5">
    <source>
        <dbReference type="Proteomes" id="UP000823928"/>
    </source>
</evidence>
<protein>
    <submittedName>
        <fullName evidence="4">VacJ family lipoprotein</fullName>
    </submittedName>
</protein>
<evidence type="ECO:0000256" key="2">
    <source>
        <dbReference type="ARBA" id="ARBA00022729"/>
    </source>
</evidence>
<accession>A0A9D1JPN3</accession>
<dbReference type="GO" id="GO:0016020">
    <property type="term" value="C:membrane"/>
    <property type="evidence" value="ECO:0007669"/>
    <property type="project" value="InterPro"/>
</dbReference>
<feature type="signal peptide" evidence="3">
    <location>
        <begin position="1"/>
        <end position="25"/>
    </location>
</feature>
<dbReference type="Pfam" id="PF04333">
    <property type="entry name" value="MlaA"/>
    <property type="match status" value="1"/>
</dbReference>
<dbReference type="AlphaFoldDB" id="A0A9D1JPN3"/>
<dbReference type="EMBL" id="DVIU01000254">
    <property type="protein sequence ID" value="HIS37415.1"/>
    <property type="molecule type" value="Genomic_DNA"/>
</dbReference>
<sequence>MSFKNKAFIIFAILLCLEFNIFAFAAENTLQTSKYPDFALEYLGQDKFEGFNRKMFAFNQKLNKYAIRPVHILWASIMPQYGMDRIKSATKNIEYPIRLMSTLIQRDFKASGTETLRFLANTTIGIGGLYDPATSLFKIPAADENMDQALSKCKIKSGPYLVVPVLSGTTPRGLIGRGLDTALNPSSYIATPVLAAVKAGLLVNKTSYMQPLFKMVESNYADPYDITRKLYGIQNYIQCENLDRKDVLEASGKILEEDELVLDELELADAEVSAANQPSENESNSEELSISEIVQGGTNIDNIILKTYNNKNSKLMADMVLFDYKPQCPVVDSMRTALFDLPGINDSIWNELSVWNRCFSKRIKTSQVNITPERDDYKFRYILQKDKNSPLAIIYPSIGEGITSHHSVVLAKLFYDEGYSVVIQGSNFQWEFVKSMPEGYRPGLPANDADYLKTVTGKIISKLQDKYDCQFGNKIVIGTSFGAIATLFLADKEYKNNTLNITKFISINPPVELLYAMKQIDKNTAEWNKNPGDLKHRVAVTAAKILQISQTKDFGEDDIDSLPFTEEEGKLITGFIMHQKLSDLIFTIENTSKCKKTGIYDKLNNITYEDYAKKYLTNDIYISFEDMDFDTSLYSISDYLKNNDNYKIYHTLDDYLVNHSQLKDLKQISKDRLVLIDHGAHLGFLYRDEFIKELKKDISLDKLATSTP</sequence>
<gene>
    <name evidence="4" type="ORF">IAC10_12475</name>
</gene>
<feature type="chain" id="PRO_5038932402" evidence="3">
    <location>
        <begin position="26"/>
        <end position="708"/>
    </location>
</feature>
<dbReference type="InterPro" id="IPR007428">
    <property type="entry name" value="MlaA"/>
</dbReference>
<organism evidence="4 5">
    <name type="scientific">Candidatus Scatousia excrementigallinarum</name>
    <dbReference type="NCBI Taxonomy" id="2840935"/>
    <lineage>
        <taxon>Bacteria</taxon>
        <taxon>Candidatus Scatousia</taxon>
    </lineage>
</organism>
<comment type="similarity">
    <text evidence="1">Belongs to the MlaA family.</text>
</comment>